<proteinExistence type="predicted"/>
<keyword evidence="3" id="KW-1185">Reference proteome</keyword>
<organism evidence="2 3">
    <name type="scientific">Macrococcus carouselicus</name>
    <dbReference type="NCBI Taxonomy" id="69969"/>
    <lineage>
        <taxon>Bacteria</taxon>
        <taxon>Bacillati</taxon>
        <taxon>Bacillota</taxon>
        <taxon>Bacilli</taxon>
        <taxon>Bacillales</taxon>
        <taxon>Staphylococcaceae</taxon>
        <taxon>Macrococcus</taxon>
    </lineage>
</organism>
<keyword evidence="1" id="KW-1133">Transmembrane helix</keyword>
<dbReference type="EMBL" id="SCWD01000001">
    <property type="protein sequence ID" value="TDM03666.1"/>
    <property type="molecule type" value="Genomic_DNA"/>
</dbReference>
<keyword evidence="1" id="KW-0812">Transmembrane</keyword>
<name>A0A9Q8FQP9_9STAP</name>
<dbReference type="RefSeq" id="WP_133416530.1">
    <property type="nucleotide sequence ID" value="NZ_SCWD01000001.1"/>
</dbReference>
<gene>
    <name evidence="2" type="ORF">ERX40_00420</name>
</gene>
<evidence type="ECO:0000313" key="2">
    <source>
        <dbReference type="EMBL" id="TDM03666.1"/>
    </source>
</evidence>
<dbReference type="OrthoDB" id="2413514at2"/>
<feature type="transmembrane region" description="Helical" evidence="1">
    <location>
        <begin position="38"/>
        <end position="59"/>
    </location>
</feature>
<evidence type="ECO:0000313" key="3">
    <source>
        <dbReference type="Proteomes" id="UP000295280"/>
    </source>
</evidence>
<feature type="transmembrane region" description="Helical" evidence="1">
    <location>
        <begin position="12"/>
        <end position="32"/>
    </location>
</feature>
<sequence length="66" mass="7668">MAKPQLPVKRWSMLDTINACLLITVCLFIIDFQNNATLSWIIIIAFGIWILTVIARNIYLSKFRNK</sequence>
<dbReference type="AlphaFoldDB" id="A0A9Q8FQP9"/>
<evidence type="ECO:0000256" key="1">
    <source>
        <dbReference type="SAM" id="Phobius"/>
    </source>
</evidence>
<protein>
    <submittedName>
        <fullName evidence="2">Uncharacterized protein</fullName>
    </submittedName>
</protein>
<comment type="caution">
    <text evidence="2">The sequence shown here is derived from an EMBL/GenBank/DDBJ whole genome shotgun (WGS) entry which is preliminary data.</text>
</comment>
<dbReference type="Proteomes" id="UP000295280">
    <property type="component" value="Unassembled WGS sequence"/>
</dbReference>
<accession>A0A9Q8FQP9</accession>
<reference evidence="2 3" key="1">
    <citation type="submission" date="2019-01" db="EMBL/GenBank/DDBJ databases">
        <title>Draft genome sequences of the type strains of six Macrococcus species.</title>
        <authorList>
            <person name="Mazhar S."/>
            <person name="Altermann E."/>
            <person name="Hill C."/>
            <person name="Mcauliffe O."/>
        </authorList>
    </citation>
    <scope>NUCLEOTIDE SEQUENCE [LARGE SCALE GENOMIC DNA]</scope>
    <source>
        <strain evidence="2 3">ATCC 51828</strain>
    </source>
</reference>
<keyword evidence="1" id="KW-0472">Membrane</keyword>